<dbReference type="GO" id="GO:0016740">
    <property type="term" value="F:transferase activity"/>
    <property type="evidence" value="ECO:0007669"/>
    <property type="project" value="UniProtKB-KW"/>
</dbReference>
<evidence type="ECO:0000313" key="4">
    <source>
        <dbReference type="Proteomes" id="UP000194236"/>
    </source>
</evidence>
<dbReference type="AlphaFoldDB" id="A0A1Y3BIH4"/>
<keyword evidence="3" id="KW-0808">Transferase</keyword>
<dbReference type="Proteomes" id="UP000194236">
    <property type="component" value="Unassembled WGS sequence"/>
</dbReference>
<evidence type="ECO:0000259" key="2">
    <source>
        <dbReference type="Pfam" id="PF25789"/>
    </source>
</evidence>
<gene>
    <name evidence="3" type="ORF">BLA29_005103</name>
</gene>
<protein>
    <recommendedName>
        <fullName evidence="1">Protein MAK10 homolog</fullName>
    </recommendedName>
</protein>
<feature type="domain" description="NAA35-like TPR repeats" evidence="2">
    <location>
        <begin position="99"/>
        <end position="266"/>
    </location>
</feature>
<dbReference type="PANTHER" id="PTHR21373">
    <property type="entry name" value="GLUCOSE REPRESSIBLE PROTEIN MAK10"/>
    <property type="match status" value="1"/>
</dbReference>
<dbReference type="Pfam" id="PF25789">
    <property type="entry name" value="TPR_NAA35"/>
    <property type="match status" value="2"/>
</dbReference>
<dbReference type="InterPro" id="IPR057982">
    <property type="entry name" value="TPR_NAA35"/>
</dbReference>
<organism evidence="3 4">
    <name type="scientific">Euroglyphus maynei</name>
    <name type="common">Mayne's house dust mite</name>
    <dbReference type="NCBI Taxonomy" id="6958"/>
    <lineage>
        <taxon>Eukaryota</taxon>
        <taxon>Metazoa</taxon>
        <taxon>Ecdysozoa</taxon>
        <taxon>Arthropoda</taxon>
        <taxon>Chelicerata</taxon>
        <taxon>Arachnida</taxon>
        <taxon>Acari</taxon>
        <taxon>Acariformes</taxon>
        <taxon>Sarcoptiformes</taxon>
        <taxon>Astigmata</taxon>
        <taxon>Psoroptidia</taxon>
        <taxon>Analgoidea</taxon>
        <taxon>Pyroglyphidae</taxon>
        <taxon>Pyroglyphinae</taxon>
        <taxon>Euroglyphus</taxon>
    </lineage>
</organism>
<feature type="non-terminal residue" evidence="3">
    <location>
        <position position="1"/>
    </location>
</feature>
<comment type="caution">
    <text evidence="3">The sequence shown here is derived from an EMBL/GenBank/DDBJ whole genome shotgun (WGS) entry which is preliminary data.</text>
</comment>
<evidence type="ECO:0000256" key="1">
    <source>
        <dbReference type="ARBA" id="ARBA00030494"/>
    </source>
</evidence>
<dbReference type="InterPro" id="IPR007244">
    <property type="entry name" value="Naa35_N"/>
</dbReference>
<dbReference type="OrthoDB" id="269405at2759"/>
<dbReference type="EMBL" id="MUJZ01017201">
    <property type="protein sequence ID" value="OTF80662.1"/>
    <property type="molecule type" value="Genomic_DNA"/>
</dbReference>
<evidence type="ECO:0000313" key="3">
    <source>
        <dbReference type="EMBL" id="OTF80662.1"/>
    </source>
</evidence>
<dbReference type="GO" id="GO:0031417">
    <property type="term" value="C:NatC complex"/>
    <property type="evidence" value="ECO:0007669"/>
    <property type="project" value="InterPro"/>
</dbReference>
<name>A0A1Y3BIH4_EURMA</name>
<accession>A0A1Y3BIH4</accession>
<dbReference type="PANTHER" id="PTHR21373:SF0">
    <property type="entry name" value="N-ALPHA-ACETYLTRANSFERASE 35, NATC AUXILIARY SUBUNIT"/>
    <property type="match status" value="1"/>
</dbReference>
<keyword evidence="4" id="KW-1185">Reference proteome</keyword>
<reference evidence="3 4" key="1">
    <citation type="submission" date="2017-03" db="EMBL/GenBank/DDBJ databases">
        <title>Genome Survey of Euroglyphus maynei.</title>
        <authorList>
            <person name="Arlian L.G."/>
            <person name="Morgan M.S."/>
            <person name="Rider S.D."/>
        </authorList>
    </citation>
    <scope>NUCLEOTIDE SEQUENCE [LARGE SCALE GENOMIC DNA]</scope>
    <source>
        <strain evidence="3">Arlian Lab</strain>
        <tissue evidence="3">Whole body</tissue>
    </source>
</reference>
<proteinExistence type="predicted"/>
<sequence length="388" mass="45725">NALSVDEFLSQLNENLNLSEGLIEQWLATIDYGIKPNVNNVEQSSSTSNKPDYPTIIGFEPLINQRLLAPSFPRYIKIKNRIDTVKFLQQLLQRIRKLLKVREIEKFIDVLRFFNAYSQQSCVVSRSLLQLFYLPQDDQVFGEREFQQIVKDSCKCFIKPPILCGKITLDMETKEIVESFFDLCKQFFKKVLQIYGHNRASQRGKLAIIIKDIVYISEKCAILEQVLLLRSFCDHLQVWIMFYKFYFISQYLLSGFELELYSIHEYDNSANNSTMGLNQMSAAMYRLMMAFMIDEKIQPLKQSINSEEIRYRHRFAPLLQFDGTLQSYTNYKQCLDTFIRTKSTRLLYSESCQLFEQARKNFESLQNDSTFHDEVNMLISEIFKIFKI</sequence>
<feature type="domain" description="NAA35-like TPR repeats" evidence="2">
    <location>
        <begin position="277"/>
        <end position="376"/>
    </location>
</feature>